<dbReference type="InParanoid" id="K1Q1C1"/>
<reference evidence="1" key="1">
    <citation type="journal article" date="2012" name="Nature">
        <title>The oyster genome reveals stress adaptation and complexity of shell formation.</title>
        <authorList>
            <person name="Zhang G."/>
            <person name="Fang X."/>
            <person name="Guo X."/>
            <person name="Li L."/>
            <person name="Luo R."/>
            <person name="Xu F."/>
            <person name="Yang P."/>
            <person name="Zhang L."/>
            <person name="Wang X."/>
            <person name="Qi H."/>
            <person name="Xiong Z."/>
            <person name="Que H."/>
            <person name="Xie Y."/>
            <person name="Holland P.W."/>
            <person name="Paps J."/>
            <person name="Zhu Y."/>
            <person name="Wu F."/>
            <person name="Chen Y."/>
            <person name="Wang J."/>
            <person name="Peng C."/>
            <person name="Meng J."/>
            <person name="Yang L."/>
            <person name="Liu J."/>
            <person name="Wen B."/>
            <person name="Zhang N."/>
            <person name="Huang Z."/>
            <person name="Zhu Q."/>
            <person name="Feng Y."/>
            <person name="Mount A."/>
            <person name="Hedgecock D."/>
            <person name="Xu Z."/>
            <person name="Liu Y."/>
            <person name="Domazet-Loso T."/>
            <person name="Du Y."/>
            <person name="Sun X."/>
            <person name="Zhang S."/>
            <person name="Liu B."/>
            <person name="Cheng P."/>
            <person name="Jiang X."/>
            <person name="Li J."/>
            <person name="Fan D."/>
            <person name="Wang W."/>
            <person name="Fu W."/>
            <person name="Wang T."/>
            <person name="Wang B."/>
            <person name="Zhang J."/>
            <person name="Peng Z."/>
            <person name="Li Y."/>
            <person name="Li N."/>
            <person name="Wang J."/>
            <person name="Chen M."/>
            <person name="He Y."/>
            <person name="Tan F."/>
            <person name="Song X."/>
            <person name="Zheng Q."/>
            <person name="Huang R."/>
            <person name="Yang H."/>
            <person name="Du X."/>
            <person name="Chen L."/>
            <person name="Yang M."/>
            <person name="Gaffney P.M."/>
            <person name="Wang S."/>
            <person name="Luo L."/>
            <person name="She Z."/>
            <person name="Ming Y."/>
            <person name="Huang W."/>
            <person name="Zhang S."/>
            <person name="Huang B."/>
            <person name="Zhang Y."/>
            <person name="Qu T."/>
            <person name="Ni P."/>
            <person name="Miao G."/>
            <person name="Wang J."/>
            <person name="Wang Q."/>
            <person name="Steinberg C.E."/>
            <person name="Wang H."/>
            <person name="Li N."/>
            <person name="Qian L."/>
            <person name="Zhang G."/>
            <person name="Li Y."/>
            <person name="Yang H."/>
            <person name="Liu X."/>
            <person name="Wang J."/>
            <person name="Yin Y."/>
            <person name="Wang J."/>
        </authorList>
    </citation>
    <scope>NUCLEOTIDE SEQUENCE [LARGE SCALE GENOMIC DNA]</scope>
    <source>
        <strain evidence="1">05x7-T-G4-1.051#20</strain>
    </source>
</reference>
<protein>
    <submittedName>
        <fullName evidence="1">Uncharacterized protein</fullName>
    </submittedName>
</protein>
<proteinExistence type="predicted"/>
<dbReference type="EMBL" id="JH815970">
    <property type="protein sequence ID" value="EKC22570.1"/>
    <property type="molecule type" value="Genomic_DNA"/>
</dbReference>
<gene>
    <name evidence="1" type="ORF">CGI_10002012</name>
</gene>
<name>K1Q1C1_MAGGI</name>
<sequence length="77" mass="8893">MLEDPRKDKYLKHSSGYSSYIYNCMVSSKDSKDIGESTRMTPKRKTWFDKSELLAHDVSVTLRRDCDQEEDGIPSVS</sequence>
<dbReference type="AlphaFoldDB" id="K1Q1C1"/>
<dbReference type="HOGENOM" id="CLU_2640516_0_0_1"/>
<evidence type="ECO:0000313" key="1">
    <source>
        <dbReference type="EMBL" id="EKC22570.1"/>
    </source>
</evidence>
<accession>K1Q1C1</accession>
<organism evidence="1">
    <name type="scientific">Magallana gigas</name>
    <name type="common">Pacific oyster</name>
    <name type="synonym">Crassostrea gigas</name>
    <dbReference type="NCBI Taxonomy" id="29159"/>
    <lineage>
        <taxon>Eukaryota</taxon>
        <taxon>Metazoa</taxon>
        <taxon>Spiralia</taxon>
        <taxon>Lophotrochozoa</taxon>
        <taxon>Mollusca</taxon>
        <taxon>Bivalvia</taxon>
        <taxon>Autobranchia</taxon>
        <taxon>Pteriomorphia</taxon>
        <taxon>Ostreida</taxon>
        <taxon>Ostreoidea</taxon>
        <taxon>Ostreidae</taxon>
        <taxon>Magallana</taxon>
    </lineage>
</organism>